<evidence type="ECO:0000259" key="1">
    <source>
        <dbReference type="PROSITE" id="PS50943"/>
    </source>
</evidence>
<dbReference type="RefSeq" id="WP_090680814.1">
    <property type="nucleotide sequence ID" value="NZ_FORU01000016.1"/>
</dbReference>
<dbReference type="EMBL" id="FORU01000016">
    <property type="protein sequence ID" value="SFJ78602.1"/>
    <property type="molecule type" value="Genomic_DNA"/>
</dbReference>
<protein>
    <submittedName>
        <fullName evidence="2">Helix-turn-helix</fullName>
    </submittedName>
</protein>
<evidence type="ECO:0000313" key="3">
    <source>
        <dbReference type="Proteomes" id="UP000243887"/>
    </source>
</evidence>
<dbReference type="InterPro" id="IPR010982">
    <property type="entry name" value="Lambda_DNA-bd_dom_sf"/>
</dbReference>
<feature type="domain" description="HTH cro/C1-type" evidence="1">
    <location>
        <begin position="26"/>
        <end position="63"/>
    </location>
</feature>
<dbReference type="Gene3D" id="1.10.260.40">
    <property type="entry name" value="lambda repressor-like DNA-binding domains"/>
    <property type="match status" value="1"/>
</dbReference>
<accession>A0A1I3U6R3</accession>
<gene>
    <name evidence="2" type="ORF">SAMN04487893_11638</name>
</gene>
<dbReference type="Proteomes" id="UP000243887">
    <property type="component" value="Unassembled WGS sequence"/>
</dbReference>
<reference evidence="3" key="1">
    <citation type="submission" date="2016-10" db="EMBL/GenBank/DDBJ databases">
        <authorList>
            <person name="Varghese N."/>
            <person name="Submissions S."/>
        </authorList>
    </citation>
    <scope>NUCLEOTIDE SEQUENCE [LARGE SCALE GENOMIC DNA]</scope>
    <source>
        <strain evidence="3">DSM 26542</strain>
    </source>
</reference>
<dbReference type="SUPFAM" id="SSF47413">
    <property type="entry name" value="lambda repressor-like DNA-binding domains"/>
    <property type="match status" value="1"/>
</dbReference>
<dbReference type="STRING" id="1150112.SAMN04487893_11638"/>
<dbReference type="InterPro" id="IPR001387">
    <property type="entry name" value="Cro/C1-type_HTH"/>
</dbReference>
<proteinExistence type="predicted"/>
<organism evidence="2 3">
    <name type="scientific">Myroides guanonis</name>
    <dbReference type="NCBI Taxonomy" id="1150112"/>
    <lineage>
        <taxon>Bacteria</taxon>
        <taxon>Pseudomonadati</taxon>
        <taxon>Bacteroidota</taxon>
        <taxon>Flavobacteriia</taxon>
        <taxon>Flavobacteriales</taxon>
        <taxon>Flavobacteriaceae</taxon>
        <taxon>Myroides</taxon>
    </lineage>
</organism>
<name>A0A1I3U6R3_9FLAO</name>
<dbReference type="CDD" id="cd00093">
    <property type="entry name" value="HTH_XRE"/>
    <property type="match status" value="1"/>
</dbReference>
<dbReference type="OrthoDB" id="1034290at2"/>
<evidence type="ECO:0000313" key="2">
    <source>
        <dbReference type="EMBL" id="SFJ78602.1"/>
    </source>
</evidence>
<sequence>MEDFVNRLTRLLDHFEQTASSFSDTIGVQRSSLSHLLSGRNKPSLDLIMKIHERFPEVNLYWLLKGEKPFLCDEEIKNITEKKQGEITETFELQKTEFDQCNQSIPATEEIKEKETSQPNLTSDHANPIEQIVVFYKNGTFKNFNPTR</sequence>
<dbReference type="Pfam" id="PF01381">
    <property type="entry name" value="HTH_3"/>
    <property type="match status" value="1"/>
</dbReference>
<keyword evidence="3" id="KW-1185">Reference proteome</keyword>
<dbReference type="PROSITE" id="PS50943">
    <property type="entry name" value="HTH_CROC1"/>
    <property type="match status" value="1"/>
</dbReference>
<dbReference type="AlphaFoldDB" id="A0A1I3U6R3"/>
<dbReference type="GO" id="GO:0003677">
    <property type="term" value="F:DNA binding"/>
    <property type="evidence" value="ECO:0007669"/>
    <property type="project" value="InterPro"/>
</dbReference>